<dbReference type="AlphaFoldDB" id="A0A8H3G509"/>
<organism evidence="2 3">
    <name type="scientific">Heterodermia speciosa</name>
    <dbReference type="NCBI Taxonomy" id="116794"/>
    <lineage>
        <taxon>Eukaryota</taxon>
        <taxon>Fungi</taxon>
        <taxon>Dikarya</taxon>
        <taxon>Ascomycota</taxon>
        <taxon>Pezizomycotina</taxon>
        <taxon>Lecanoromycetes</taxon>
        <taxon>OSLEUM clade</taxon>
        <taxon>Lecanoromycetidae</taxon>
        <taxon>Caliciales</taxon>
        <taxon>Physciaceae</taxon>
        <taxon>Heterodermia</taxon>
    </lineage>
</organism>
<dbReference type="Proteomes" id="UP000664521">
    <property type="component" value="Unassembled WGS sequence"/>
</dbReference>
<evidence type="ECO:0000313" key="3">
    <source>
        <dbReference type="Proteomes" id="UP000664521"/>
    </source>
</evidence>
<accession>A0A8H3G509</accession>
<dbReference type="OrthoDB" id="4188844at2759"/>
<gene>
    <name evidence="2" type="ORF">HETSPECPRED_010416</name>
</gene>
<feature type="compositionally biased region" description="Polar residues" evidence="1">
    <location>
        <begin position="1"/>
        <end position="18"/>
    </location>
</feature>
<sequence length="141" mass="15679">MTTRSTSARQPSSNSNVRRNLFNHLGRRPTNSSSTSATRAPEATHDDGTDIVLRDRSGQYQVQMPVLPALEEDQAPGEMEEEGGKNKLEARLLDTYRDRNHNPEPGEPAEMLSAVQASLRRKVASLDADNWMFEAENEAKA</sequence>
<reference evidence="2" key="1">
    <citation type="submission" date="2021-03" db="EMBL/GenBank/DDBJ databases">
        <authorList>
            <person name="Tagirdzhanova G."/>
        </authorList>
    </citation>
    <scope>NUCLEOTIDE SEQUENCE</scope>
</reference>
<protein>
    <submittedName>
        <fullName evidence="2">Uncharacterized protein</fullName>
    </submittedName>
</protein>
<feature type="region of interest" description="Disordered" evidence="1">
    <location>
        <begin position="1"/>
        <end position="51"/>
    </location>
</feature>
<proteinExistence type="predicted"/>
<dbReference type="EMBL" id="CAJPDS010000094">
    <property type="protein sequence ID" value="CAF9936693.1"/>
    <property type="molecule type" value="Genomic_DNA"/>
</dbReference>
<evidence type="ECO:0000313" key="2">
    <source>
        <dbReference type="EMBL" id="CAF9936693.1"/>
    </source>
</evidence>
<name>A0A8H3G509_9LECA</name>
<evidence type="ECO:0000256" key="1">
    <source>
        <dbReference type="SAM" id="MobiDB-lite"/>
    </source>
</evidence>
<comment type="caution">
    <text evidence="2">The sequence shown here is derived from an EMBL/GenBank/DDBJ whole genome shotgun (WGS) entry which is preliminary data.</text>
</comment>
<feature type="compositionally biased region" description="Basic and acidic residues" evidence="1">
    <location>
        <begin position="42"/>
        <end position="51"/>
    </location>
</feature>
<feature type="compositionally biased region" description="Polar residues" evidence="1">
    <location>
        <begin position="29"/>
        <end position="38"/>
    </location>
</feature>
<keyword evidence="3" id="KW-1185">Reference proteome</keyword>